<proteinExistence type="predicted"/>
<gene>
    <name evidence="1" type="ORF">ACAT0790_LOCUS21901</name>
</gene>
<dbReference type="AlphaFoldDB" id="A0A7S1MG54"/>
<sequence>MGVAEAKLRQGLLPGQQEQAWGSAWVIFGDDDDIWHKRRVAETVHAIRSHPMLDGVAAFATTTRVNCHDERTFTDEDMPVNEEQVDSFLRSGQGKRLDTEPIAIAWRRRLDMEGPDAALLPIPLDLGLEYFDFCPRLRLLHEFFARTSVRLLEHKYCDLRLTEFLSTYPRMGLEMGLEVAFFKPRCWMLFYATPVANAKQWERAVEKLDGSSEDPDRQLQLDVNNGHMSSSLEVQPAEQELANRMCSEFCEYEPRMTAPRLARYWAAFRNAMETYLLRKHGLKVDQRVFDVYVFMAINSSFFKFADTIEHMPDQNKAETAERMMYYVGQGFGKALAVRLGITVTWVRPNIFLGRDFYFSLSGMAVPLLGANATNKMLHQM</sequence>
<dbReference type="EMBL" id="HBGE01036184">
    <property type="protein sequence ID" value="CAD9130515.1"/>
    <property type="molecule type" value="Transcribed_RNA"/>
</dbReference>
<name>A0A7S1MG54_ALECA</name>
<protein>
    <submittedName>
        <fullName evidence="1">Uncharacterized protein</fullName>
    </submittedName>
</protein>
<organism evidence="1">
    <name type="scientific">Alexandrium catenella</name>
    <name type="common">Red tide dinoflagellate</name>
    <name type="synonym">Gonyaulax catenella</name>
    <dbReference type="NCBI Taxonomy" id="2925"/>
    <lineage>
        <taxon>Eukaryota</taxon>
        <taxon>Sar</taxon>
        <taxon>Alveolata</taxon>
        <taxon>Dinophyceae</taxon>
        <taxon>Gonyaulacales</taxon>
        <taxon>Pyrocystaceae</taxon>
        <taxon>Alexandrium</taxon>
    </lineage>
</organism>
<reference evidence="1" key="1">
    <citation type="submission" date="2021-01" db="EMBL/GenBank/DDBJ databases">
        <authorList>
            <person name="Corre E."/>
            <person name="Pelletier E."/>
            <person name="Niang G."/>
            <person name="Scheremetjew M."/>
            <person name="Finn R."/>
            <person name="Kale V."/>
            <person name="Holt S."/>
            <person name="Cochrane G."/>
            <person name="Meng A."/>
            <person name="Brown T."/>
            <person name="Cohen L."/>
        </authorList>
    </citation>
    <scope>NUCLEOTIDE SEQUENCE</scope>
    <source>
        <strain evidence="1">OF101</strain>
    </source>
</reference>
<accession>A0A7S1MG54</accession>
<evidence type="ECO:0000313" key="1">
    <source>
        <dbReference type="EMBL" id="CAD9130515.1"/>
    </source>
</evidence>